<feature type="transmembrane region" description="Helical" evidence="1">
    <location>
        <begin position="50"/>
        <end position="74"/>
    </location>
</feature>
<organism evidence="2 3">
    <name type="scientific">Halomicrobium mukohataei</name>
    <dbReference type="NCBI Taxonomy" id="57705"/>
    <lineage>
        <taxon>Archaea</taxon>
        <taxon>Methanobacteriati</taxon>
        <taxon>Methanobacteriota</taxon>
        <taxon>Stenosarchaea group</taxon>
        <taxon>Halobacteria</taxon>
        <taxon>Halobacteriales</taxon>
        <taxon>Haloarculaceae</taxon>
        <taxon>Halomicrobium</taxon>
    </lineage>
</organism>
<evidence type="ECO:0000256" key="1">
    <source>
        <dbReference type="SAM" id="Phobius"/>
    </source>
</evidence>
<dbReference type="OrthoDB" id="240184at2157"/>
<dbReference type="RefSeq" id="WP_170094343.1">
    <property type="nucleotide sequence ID" value="NZ_WOYG01000001.1"/>
</dbReference>
<reference evidence="2" key="1">
    <citation type="submission" date="2019-12" db="EMBL/GenBank/DDBJ databases">
        <title>Whole-genome sequence of Halomicrobium mukohataei pws1.</title>
        <authorList>
            <person name="Verma D.K."/>
            <person name="Gopal K."/>
            <person name="Prasad E.S."/>
        </authorList>
    </citation>
    <scope>NUCLEOTIDE SEQUENCE</scope>
    <source>
        <strain evidence="2">Pws1</strain>
    </source>
</reference>
<keyword evidence="1" id="KW-0472">Membrane</keyword>
<feature type="transmembrane region" description="Helical" evidence="1">
    <location>
        <begin position="80"/>
        <end position="101"/>
    </location>
</feature>
<dbReference type="Proteomes" id="UP000608662">
    <property type="component" value="Unassembled WGS sequence"/>
</dbReference>
<dbReference type="AlphaFoldDB" id="A0A847TXC8"/>
<gene>
    <name evidence="2" type="ORF">GOC74_12125</name>
</gene>
<name>A0A847TXC8_9EURY</name>
<accession>A0A847TXC8</accession>
<protein>
    <submittedName>
        <fullName evidence="2">Uncharacterized protein</fullName>
    </submittedName>
</protein>
<keyword evidence="1" id="KW-1133">Transmembrane helix</keyword>
<keyword evidence="1" id="KW-0812">Transmembrane</keyword>
<evidence type="ECO:0000313" key="2">
    <source>
        <dbReference type="EMBL" id="NLV10672.1"/>
    </source>
</evidence>
<feature type="transmembrane region" description="Helical" evidence="1">
    <location>
        <begin position="6"/>
        <end position="29"/>
    </location>
</feature>
<feature type="transmembrane region" description="Helical" evidence="1">
    <location>
        <begin position="108"/>
        <end position="125"/>
    </location>
</feature>
<dbReference type="GeneID" id="94361489"/>
<proteinExistence type="predicted"/>
<comment type="caution">
    <text evidence="2">The sequence shown here is derived from an EMBL/GenBank/DDBJ whole genome shotgun (WGS) entry which is preliminary data.</text>
</comment>
<evidence type="ECO:0000313" key="3">
    <source>
        <dbReference type="Proteomes" id="UP000608662"/>
    </source>
</evidence>
<sequence>MPFGSLDLLAGAGALFGVLALVFVGRYAVAYARSDDFEVAWDRTTQWTMAVAMGLGAAVSTGLIQLGDLLAAGFEFVVGHPFAVSNLGITGLGAGALSGVVSLSSSQFVGLAVMIVGAILLFVEVDDLVE</sequence>
<dbReference type="EMBL" id="WOYG01000001">
    <property type="protein sequence ID" value="NLV10672.1"/>
    <property type="molecule type" value="Genomic_DNA"/>
</dbReference>